<dbReference type="Proteomes" id="UP000033682">
    <property type="component" value="Unassembled WGS sequence"/>
</dbReference>
<comment type="caution">
    <text evidence="2">The sequence shown here is derived from an EMBL/GenBank/DDBJ whole genome shotgun (WGS) entry which is preliminary data.</text>
</comment>
<sequence length="287" mass="33381">MRYLEKIKLDSKEVKQARQLAKVIHEHDKTFCDIYLSNQYNYFKDMPTFILAYDNEELIGLTMLYADEKPDEEVDIHVEVSPKKRQQGVATEMIKRAKKILNKYGYQNYDFVSEKAFIEQNPTYLSNNNLKVDATDYHMSTQNPEKIFQDDKLNRILGVRQMVKTDFNKVASIYSVAFDLDIANAKTYIAESLADDQMLSFVLTYKEDVIGYCAVDDGYFFGLFVARDYQGHGYASFFIKKMMEILLRKGINEFSLDVEPDNIAAVRTYQNAGLKIVSETYYLVKEK</sequence>
<dbReference type="RefSeq" id="WP_046307163.1">
    <property type="nucleotide sequence ID" value="NZ_KQ034000.1"/>
</dbReference>
<dbReference type="InterPro" id="IPR016181">
    <property type="entry name" value="Acyl_CoA_acyltransferase"/>
</dbReference>
<dbReference type="InterPro" id="IPR000182">
    <property type="entry name" value="GNAT_dom"/>
</dbReference>
<dbReference type="PANTHER" id="PTHR43617">
    <property type="entry name" value="L-AMINO ACID N-ACETYLTRANSFERASE"/>
    <property type="match status" value="1"/>
</dbReference>
<dbReference type="SUPFAM" id="SSF55729">
    <property type="entry name" value="Acyl-CoA N-acyltransferases (Nat)"/>
    <property type="match status" value="2"/>
</dbReference>
<dbReference type="AlphaFoldDB" id="A0A0F4LTB4"/>
<organism evidence="2 3">
    <name type="scientific">Lactobacillus apis</name>
    <dbReference type="NCBI Taxonomy" id="303541"/>
    <lineage>
        <taxon>Bacteria</taxon>
        <taxon>Bacillati</taxon>
        <taxon>Bacillota</taxon>
        <taxon>Bacilli</taxon>
        <taxon>Lactobacillales</taxon>
        <taxon>Lactobacillaceae</taxon>
        <taxon>Lactobacillus</taxon>
    </lineage>
</organism>
<dbReference type="GO" id="GO:0016747">
    <property type="term" value="F:acyltransferase activity, transferring groups other than amino-acyl groups"/>
    <property type="evidence" value="ECO:0007669"/>
    <property type="project" value="InterPro"/>
</dbReference>
<protein>
    <submittedName>
        <fullName evidence="2">AcetyltransferaseGNAT family</fullName>
    </submittedName>
</protein>
<keyword evidence="2" id="KW-0808">Transferase</keyword>
<dbReference type="PATRIC" id="fig|303541.3.peg.1019"/>
<dbReference type="Gene3D" id="3.40.630.30">
    <property type="match status" value="2"/>
</dbReference>
<dbReference type="InterPro" id="IPR050276">
    <property type="entry name" value="MshD_Acetyltransferase"/>
</dbReference>
<dbReference type="STRING" id="303541.JF72_08610"/>
<dbReference type="Pfam" id="PF00583">
    <property type="entry name" value="Acetyltransf_1"/>
    <property type="match status" value="2"/>
</dbReference>
<evidence type="ECO:0000313" key="2">
    <source>
        <dbReference type="EMBL" id="KJY61568.1"/>
    </source>
</evidence>
<name>A0A0F4LTB4_9LACO</name>
<keyword evidence="3" id="KW-1185">Reference proteome</keyword>
<dbReference type="HOGENOM" id="CLU_070012_0_0_9"/>
<feature type="domain" description="N-acetyltransferase" evidence="1">
    <location>
        <begin position="157"/>
        <end position="287"/>
    </location>
</feature>
<evidence type="ECO:0000259" key="1">
    <source>
        <dbReference type="PROSITE" id="PS51186"/>
    </source>
</evidence>
<proteinExistence type="predicted"/>
<reference evidence="2 3" key="1">
    <citation type="submission" date="2015-01" db="EMBL/GenBank/DDBJ databases">
        <title>Comparative genomics of the lactic acid bacteria isolated from the honey bee gut.</title>
        <authorList>
            <person name="Ellegaard K.M."/>
            <person name="Tamarit D."/>
            <person name="Javelind E."/>
            <person name="Olofsson T."/>
            <person name="Andersson S.G."/>
            <person name="Vasquez A."/>
        </authorList>
    </citation>
    <scope>NUCLEOTIDE SEQUENCE [LARGE SCALE GENOMIC DNA]</scope>
    <source>
        <strain evidence="2 3">Hma11</strain>
    </source>
</reference>
<gene>
    <name evidence="2" type="ORF">JF72_08610</name>
</gene>
<dbReference type="EMBL" id="JXLG01000005">
    <property type="protein sequence ID" value="KJY61568.1"/>
    <property type="molecule type" value="Genomic_DNA"/>
</dbReference>
<dbReference type="CDD" id="cd04301">
    <property type="entry name" value="NAT_SF"/>
    <property type="match status" value="2"/>
</dbReference>
<dbReference type="PROSITE" id="PS51186">
    <property type="entry name" value="GNAT"/>
    <property type="match status" value="2"/>
</dbReference>
<evidence type="ECO:0000313" key="3">
    <source>
        <dbReference type="Proteomes" id="UP000033682"/>
    </source>
</evidence>
<feature type="domain" description="N-acetyltransferase" evidence="1">
    <location>
        <begin position="1"/>
        <end position="144"/>
    </location>
</feature>
<accession>A0A0F4LTB4</accession>